<dbReference type="Pfam" id="PF01753">
    <property type="entry name" value="zf-MYND"/>
    <property type="match status" value="1"/>
</dbReference>
<evidence type="ECO:0000313" key="8">
    <source>
        <dbReference type="Proteomes" id="UP001224775"/>
    </source>
</evidence>
<feature type="compositionally biased region" description="Basic and acidic residues" evidence="5">
    <location>
        <begin position="17"/>
        <end position="27"/>
    </location>
</feature>
<dbReference type="PROSITE" id="PS01360">
    <property type="entry name" value="ZF_MYND_1"/>
    <property type="match status" value="1"/>
</dbReference>
<organism evidence="7 8">
    <name type="scientific">Skeletonema marinoi</name>
    <dbReference type="NCBI Taxonomy" id="267567"/>
    <lineage>
        <taxon>Eukaryota</taxon>
        <taxon>Sar</taxon>
        <taxon>Stramenopiles</taxon>
        <taxon>Ochrophyta</taxon>
        <taxon>Bacillariophyta</taxon>
        <taxon>Coscinodiscophyceae</taxon>
        <taxon>Thalassiosirophycidae</taxon>
        <taxon>Thalassiosirales</taxon>
        <taxon>Skeletonemataceae</taxon>
        <taxon>Skeletonema</taxon>
        <taxon>Skeletonema marinoi-dohrnii complex</taxon>
    </lineage>
</organism>
<sequence>MGRKRNQGKARKAAKAKAREEAEESHRQQWLAELLEEAEEEEEEGEERGSDNNQPNYERQQSLAGCGAQMPPSEFFNTKCKHGLDLLSNADNTCFQFVHAFEDAYFYEASGANISVCLIAAEDATLDKFADVWDDSAKMEIAISFLLCTGTQYFLKGNYADARHSAVITRYFEQRIAVGLKQTQALVNWPKINEVYEGDVHTLVKFFRKRIPCSCLDAKYDEVKSITKMGVCYNPECSAPLGKVERSKTMYCSRCRCVTYCSPECQKADWKLHRPSCDECVARIAKFDAKREYINIHKHKH</sequence>
<dbReference type="Proteomes" id="UP001224775">
    <property type="component" value="Unassembled WGS sequence"/>
</dbReference>
<keyword evidence="3" id="KW-0862">Zinc</keyword>
<feature type="compositionally biased region" description="Acidic residues" evidence="5">
    <location>
        <begin position="34"/>
        <end position="46"/>
    </location>
</feature>
<evidence type="ECO:0000256" key="3">
    <source>
        <dbReference type="ARBA" id="ARBA00022833"/>
    </source>
</evidence>
<comment type="caution">
    <text evidence="7">The sequence shown here is derived from an EMBL/GenBank/DDBJ whole genome shotgun (WGS) entry which is preliminary data.</text>
</comment>
<dbReference type="AlphaFoldDB" id="A0AAD8XUQ8"/>
<accession>A0AAD8XUQ8</accession>
<protein>
    <recommendedName>
        <fullName evidence="6">MYND-type domain-containing protein</fullName>
    </recommendedName>
</protein>
<feature type="domain" description="MYND-type" evidence="6">
    <location>
        <begin position="232"/>
        <end position="277"/>
    </location>
</feature>
<evidence type="ECO:0000256" key="2">
    <source>
        <dbReference type="ARBA" id="ARBA00022771"/>
    </source>
</evidence>
<dbReference type="EMBL" id="JATAAI010000040">
    <property type="protein sequence ID" value="KAK1734241.1"/>
    <property type="molecule type" value="Genomic_DNA"/>
</dbReference>
<name>A0AAD8XUQ8_9STRA</name>
<evidence type="ECO:0000256" key="1">
    <source>
        <dbReference type="ARBA" id="ARBA00022723"/>
    </source>
</evidence>
<feature type="region of interest" description="Disordered" evidence="5">
    <location>
        <begin position="1"/>
        <end position="59"/>
    </location>
</feature>
<keyword evidence="2 4" id="KW-0863">Zinc-finger</keyword>
<dbReference type="PROSITE" id="PS50865">
    <property type="entry name" value="ZF_MYND_2"/>
    <property type="match status" value="1"/>
</dbReference>
<evidence type="ECO:0000256" key="4">
    <source>
        <dbReference type="PROSITE-ProRule" id="PRU00134"/>
    </source>
</evidence>
<evidence type="ECO:0000256" key="5">
    <source>
        <dbReference type="SAM" id="MobiDB-lite"/>
    </source>
</evidence>
<dbReference type="InterPro" id="IPR002893">
    <property type="entry name" value="Znf_MYND"/>
</dbReference>
<feature type="compositionally biased region" description="Basic residues" evidence="5">
    <location>
        <begin position="1"/>
        <end position="16"/>
    </location>
</feature>
<evidence type="ECO:0000259" key="6">
    <source>
        <dbReference type="PROSITE" id="PS50865"/>
    </source>
</evidence>
<dbReference type="SUPFAM" id="SSF144232">
    <property type="entry name" value="HIT/MYND zinc finger-like"/>
    <property type="match status" value="1"/>
</dbReference>
<dbReference type="GO" id="GO:0008270">
    <property type="term" value="F:zinc ion binding"/>
    <property type="evidence" value="ECO:0007669"/>
    <property type="project" value="UniProtKB-KW"/>
</dbReference>
<keyword evidence="8" id="KW-1185">Reference proteome</keyword>
<reference evidence="7" key="1">
    <citation type="submission" date="2023-06" db="EMBL/GenBank/DDBJ databases">
        <title>Survivors Of The Sea: Transcriptome response of Skeletonema marinoi to long-term dormancy.</title>
        <authorList>
            <person name="Pinder M.I.M."/>
            <person name="Kourtchenko O."/>
            <person name="Robertson E.K."/>
            <person name="Larsson T."/>
            <person name="Maumus F."/>
            <person name="Osuna-Cruz C.M."/>
            <person name="Vancaester E."/>
            <person name="Stenow R."/>
            <person name="Vandepoele K."/>
            <person name="Ploug H."/>
            <person name="Bruchert V."/>
            <person name="Godhe A."/>
            <person name="Topel M."/>
        </authorList>
    </citation>
    <scope>NUCLEOTIDE SEQUENCE</scope>
    <source>
        <strain evidence="7">R05AC</strain>
    </source>
</reference>
<dbReference type="Gene3D" id="6.10.140.2220">
    <property type="match status" value="1"/>
</dbReference>
<keyword evidence="1" id="KW-0479">Metal-binding</keyword>
<evidence type="ECO:0000313" key="7">
    <source>
        <dbReference type="EMBL" id="KAK1734241.1"/>
    </source>
</evidence>
<gene>
    <name evidence="7" type="ORF">QTG54_015008</name>
</gene>
<proteinExistence type="predicted"/>